<organism evidence="2 3">
    <name type="scientific">Pochonia chlamydosporia 170</name>
    <dbReference type="NCBI Taxonomy" id="1380566"/>
    <lineage>
        <taxon>Eukaryota</taxon>
        <taxon>Fungi</taxon>
        <taxon>Dikarya</taxon>
        <taxon>Ascomycota</taxon>
        <taxon>Pezizomycotina</taxon>
        <taxon>Sordariomycetes</taxon>
        <taxon>Hypocreomycetidae</taxon>
        <taxon>Hypocreales</taxon>
        <taxon>Clavicipitaceae</taxon>
        <taxon>Pochonia</taxon>
    </lineage>
</organism>
<name>A0A179G652_METCM</name>
<dbReference type="Proteomes" id="UP000078397">
    <property type="component" value="Unassembled WGS sequence"/>
</dbReference>
<keyword evidence="3" id="KW-1185">Reference proteome</keyword>
<dbReference type="STRING" id="1380566.A0A179G652"/>
<evidence type="ECO:0000256" key="1">
    <source>
        <dbReference type="SAM" id="MobiDB-lite"/>
    </source>
</evidence>
<feature type="region of interest" description="Disordered" evidence="1">
    <location>
        <begin position="334"/>
        <end position="370"/>
    </location>
</feature>
<dbReference type="EMBL" id="LSBJ02000001">
    <property type="protein sequence ID" value="OAQ72980.1"/>
    <property type="molecule type" value="Genomic_DNA"/>
</dbReference>
<feature type="compositionally biased region" description="Basic and acidic residues" evidence="1">
    <location>
        <begin position="340"/>
        <end position="360"/>
    </location>
</feature>
<evidence type="ECO:0000313" key="3">
    <source>
        <dbReference type="Proteomes" id="UP000078397"/>
    </source>
</evidence>
<evidence type="ECO:0000313" key="2">
    <source>
        <dbReference type="EMBL" id="OAQ72980.1"/>
    </source>
</evidence>
<dbReference type="KEGG" id="pchm:VFPPC_12900"/>
<dbReference type="AlphaFoldDB" id="A0A179G652"/>
<proteinExistence type="predicted"/>
<comment type="caution">
    <text evidence="2">The sequence shown here is derived from an EMBL/GenBank/DDBJ whole genome shotgun (WGS) entry which is preliminary data.</text>
</comment>
<protein>
    <submittedName>
        <fullName evidence="2">Uncharacterized protein</fullName>
    </submittedName>
</protein>
<dbReference type="RefSeq" id="XP_018149063.1">
    <property type="nucleotide sequence ID" value="XM_018290677.1"/>
</dbReference>
<dbReference type="GeneID" id="28854671"/>
<gene>
    <name evidence="2" type="ORF">VFPPC_12900</name>
</gene>
<dbReference type="OrthoDB" id="4754366at2759"/>
<accession>A0A179G652</accession>
<sequence length="370" mass="41489">MPGPLKMSQRLQKAKDKAGEFFDEAIASSREFLKKHSAPMDEGDDDIGTVERLVGPPRPIFDELWTREDEASLRNAWEMSQLHDDLRSTSRVKFMAKLWTACYNTMHCSPCALVSPRYKLIFQGSISPKHDDSPEPDNSLGQVEKIVAQLVAPTQGASNAISTLVCHPLWQGNPSFLATAIQCAVICRTDDRRPWVMALTARNIPEIEALRERVACPQTEPISATLAQCVQGISGGDVVPTLLAFLDWLAQRIKRPEMAEVEGDGGMYHVQLRDLNNIIGALDTFTCRGFPRFMNTEFIEAATRWSLSQLSFPKQAEVVALHERSTLHELRMFSRSQRRMGRDSPMDMDMDQEHDGRPEAIKGPGPELEV</sequence>
<reference evidence="2 3" key="1">
    <citation type="journal article" date="2016" name="PLoS Pathog.">
        <title>Biosynthesis of antibiotic leucinostatins in bio-control fungus Purpureocillium lilacinum and their inhibition on phytophthora revealed by genome mining.</title>
        <authorList>
            <person name="Wang G."/>
            <person name="Liu Z."/>
            <person name="Lin R."/>
            <person name="Li E."/>
            <person name="Mao Z."/>
            <person name="Ling J."/>
            <person name="Yang Y."/>
            <person name="Yin W.B."/>
            <person name="Xie B."/>
        </authorList>
    </citation>
    <scope>NUCLEOTIDE SEQUENCE [LARGE SCALE GENOMIC DNA]</scope>
    <source>
        <strain evidence="2">170</strain>
    </source>
</reference>